<comment type="caution">
    <text evidence="2">The sequence shown here is derived from an EMBL/GenBank/DDBJ whole genome shotgun (WGS) entry which is preliminary data.</text>
</comment>
<accession>A0A5C6U3S5</accession>
<reference evidence="2 3" key="1">
    <citation type="submission" date="2019-08" db="EMBL/GenBank/DDBJ databases">
        <authorList>
            <person name="Khan S.A."/>
            <person name="Jeon C.O."/>
            <person name="Jeong S.E."/>
        </authorList>
    </citation>
    <scope>NUCLEOTIDE SEQUENCE [LARGE SCALE GENOMIC DNA]</scope>
    <source>
        <strain evidence="3">IMCC1728</strain>
    </source>
</reference>
<feature type="transmembrane region" description="Helical" evidence="1">
    <location>
        <begin position="56"/>
        <end position="78"/>
    </location>
</feature>
<organism evidence="2 3">
    <name type="scientific">Piscinibacter aquaticus</name>
    <dbReference type="NCBI Taxonomy" id="392597"/>
    <lineage>
        <taxon>Bacteria</taxon>
        <taxon>Pseudomonadati</taxon>
        <taxon>Pseudomonadota</taxon>
        <taxon>Betaproteobacteria</taxon>
        <taxon>Burkholderiales</taxon>
        <taxon>Sphaerotilaceae</taxon>
        <taxon>Piscinibacter</taxon>
    </lineage>
</organism>
<dbReference type="Proteomes" id="UP000321832">
    <property type="component" value="Unassembled WGS sequence"/>
</dbReference>
<keyword evidence="1" id="KW-0472">Membrane</keyword>
<evidence type="ECO:0000256" key="1">
    <source>
        <dbReference type="SAM" id="Phobius"/>
    </source>
</evidence>
<keyword evidence="3" id="KW-1185">Reference proteome</keyword>
<protein>
    <submittedName>
        <fullName evidence="2">Uncharacterized protein</fullName>
    </submittedName>
</protein>
<sequence length="146" mass="15050">MSAALEPGAPVAPAERGVDRFIAALSLRRVVVAIVLAVLAAAALNPSFVTPFPVLLGRMLVIALLLLLVFTAAGTWAMGGAPRWLVQVVAVVLAAPLATYLVYLPSVNGRVRGAQARGTTVGLPADQRHGAGRRAAARARCAVPRA</sequence>
<keyword evidence="1" id="KW-1133">Transmembrane helix</keyword>
<gene>
    <name evidence="2" type="ORF">FSC37_11700</name>
</gene>
<proteinExistence type="predicted"/>
<keyword evidence="1" id="KW-0812">Transmembrane</keyword>
<evidence type="ECO:0000313" key="3">
    <source>
        <dbReference type="Proteomes" id="UP000321832"/>
    </source>
</evidence>
<feature type="transmembrane region" description="Helical" evidence="1">
    <location>
        <begin position="84"/>
        <end position="103"/>
    </location>
</feature>
<evidence type="ECO:0000313" key="2">
    <source>
        <dbReference type="EMBL" id="TXC66308.1"/>
    </source>
</evidence>
<name>A0A5C6U3S5_9BURK</name>
<dbReference type="EMBL" id="VOPW01000001">
    <property type="protein sequence ID" value="TXC66308.1"/>
    <property type="molecule type" value="Genomic_DNA"/>
</dbReference>
<feature type="transmembrane region" description="Helical" evidence="1">
    <location>
        <begin position="20"/>
        <end position="44"/>
    </location>
</feature>
<dbReference type="AlphaFoldDB" id="A0A5C6U3S5"/>